<dbReference type="Gene3D" id="1.10.3720.10">
    <property type="entry name" value="MetI-like"/>
    <property type="match status" value="1"/>
</dbReference>
<dbReference type="PATRIC" id="fig|1469144.8.peg.5031"/>
<dbReference type="GO" id="GO:0005886">
    <property type="term" value="C:plasma membrane"/>
    <property type="evidence" value="ECO:0007669"/>
    <property type="project" value="UniProtKB-SubCell"/>
</dbReference>
<feature type="transmembrane region" description="Helical" evidence="8">
    <location>
        <begin position="31"/>
        <end position="53"/>
    </location>
</feature>
<keyword evidence="7 8" id="KW-0472">Membrane</keyword>
<evidence type="ECO:0000256" key="2">
    <source>
        <dbReference type="ARBA" id="ARBA00007069"/>
    </source>
</evidence>
<evidence type="ECO:0000256" key="3">
    <source>
        <dbReference type="ARBA" id="ARBA00022448"/>
    </source>
</evidence>
<evidence type="ECO:0000256" key="6">
    <source>
        <dbReference type="ARBA" id="ARBA00022989"/>
    </source>
</evidence>
<evidence type="ECO:0000313" key="12">
    <source>
        <dbReference type="EMBL" id="KWX09407.1"/>
    </source>
</evidence>
<evidence type="ECO:0000313" key="13">
    <source>
        <dbReference type="Proteomes" id="UP000070598"/>
    </source>
</evidence>
<dbReference type="AlphaFoldDB" id="A0A132NHF9"/>
<dbReference type="Proteomes" id="UP000070659">
    <property type="component" value="Unassembled WGS sequence"/>
</dbReference>
<keyword evidence="4" id="KW-1003">Cell membrane</keyword>
<evidence type="ECO:0000256" key="5">
    <source>
        <dbReference type="ARBA" id="ARBA00022692"/>
    </source>
</evidence>
<dbReference type="Proteomes" id="UP000070598">
    <property type="component" value="Unassembled WGS sequence"/>
</dbReference>
<evidence type="ECO:0000256" key="7">
    <source>
        <dbReference type="ARBA" id="ARBA00023136"/>
    </source>
</evidence>
<dbReference type="Pfam" id="PF00528">
    <property type="entry name" value="BPD_transp_1"/>
    <property type="match status" value="1"/>
</dbReference>
<feature type="transmembrane region" description="Helical" evidence="8">
    <location>
        <begin position="121"/>
        <end position="140"/>
    </location>
</feature>
<dbReference type="InterPro" id="IPR000515">
    <property type="entry name" value="MetI-like"/>
</dbReference>
<proteinExistence type="inferred from homology"/>
<dbReference type="RefSeq" id="WP_067068138.1">
    <property type="nucleotide sequence ID" value="NZ_JYIJ01000011.1"/>
</dbReference>
<reference evidence="13" key="2">
    <citation type="submission" date="2015-02" db="EMBL/GenBank/DDBJ databases">
        <title>Physiological reanalysis, assessment of diazotrophy, and genome sequences of multiple isolates of Streptomyces thermoautotrophicus.</title>
        <authorList>
            <person name="MacKellar D.C."/>
            <person name="Lieber L."/>
            <person name="Norman J."/>
            <person name="Bolger A."/>
            <person name="Tobin C."/>
            <person name="Murray J.W."/>
            <person name="Friesen M."/>
            <person name="Prell J."/>
        </authorList>
    </citation>
    <scope>NUCLEOTIDE SEQUENCE [LARGE SCALE GENOMIC DNA]</scope>
    <source>
        <strain evidence="13">UBT1</strain>
    </source>
</reference>
<dbReference type="EMBL" id="JYIK01000820">
    <property type="protein sequence ID" value="KWX09407.1"/>
    <property type="molecule type" value="Genomic_DNA"/>
</dbReference>
<evidence type="ECO:0000313" key="14">
    <source>
        <dbReference type="Proteomes" id="UP000070659"/>
    </source>
</evidence>
<keyword evidence="6 8" id="KW-1133">Transmembrane helix</keyword>
<gene>
    <name evidence="11" type="ORF">TH66_02015</name>
    <name evidence="12" type="ORF">TR74_09770</name>
</gene>
<name>A0A132NHF9_9ACTN</name>
<feature type="transmembrane region" description="Helical" evidence="8">
    <location>
        <begin position="90"/>
        <end position="109"/>
    </location>
</feature>
<dbReference type="SUPFAM" id="SSF161098">
    <property type="entry name" value="MetI-like"/>
    <property type="match status" value="1"/>
</dbReference>
<accession>A0A132NHF9</accession>
<comment type="caution">
    <text evidence="12">The sequence shown here is derived from an EMBL/GenBank/DDBJ whole genome shotgun (WGS) entry which is preliminary data.</text>
</comment>
<dbReference type="InterPro" id="IPR035906">
    <property type="entry name" value="MetI-like_sf"/>
</dbReference>
<keyword evidence="3 8" id="KW-0813">Transport</keyword>
<evidence type="ECO:0000256" key="9">
    <source>
        <dbReference type="SAM" id="MobiDB-lite"/>
    </source>
</evidence>
<feature type="transmembrane region" description="Helical" evidence="8">
    <location>
        <begin position="227"/>
        <end position="247"/>
    </location>
</feature>
<protein>
    <submittedName>
        <fullName evidence="12">ABC transporter permease</fullName>
    </submittedName>
</protein>
<sequence length="310" mass="33843">MTALTHLGTGSGGGSSTAPPATEPQRSLTPYLLLAPGLLWLLVFFAVPMVFLVSQSLQTGSVEEGYRVTWHWQTYLDALGAYHVQFLRSLGYAAAATLLGLVIGYPLAYTIAFRAGRWKNLLLVTVIAPFFTSFLIRTLAWQTILTNDGPVVTFFRETGLLTLLRMVHLVPGDQLMNSPFAVITGLTYNFLPFMVLPLYASLEKIDHRLLEAAGDLYASPWTAFRKVTWPLSLPGVVAGTLLTFIPATGDYINSKLLGSPQTTMIGQVIDAQFLRVLDYPVAAALSVTLMVTIAVLVSLYVRRAGTEELV</sequence>
<comment type="similarity">
    <text evidence="2">Belongs to the binding-protein-dependent transport system permease family. CysTW subfamily.</text>
</comment>
<evidence type="ECO:0000256" key="1">
    <source>
        <dbReference type="ARBA" id="ARBA00004651"/>
    </source>
</evidence>
<dbReference type="PANTHER" id="PTHR42929">
    <property type="entry name" value="INNER MEMBRANE ABC TRANSPORTER PERMEASE PROTEIN YDCU-RELATED-RELATED"/>
    <property type="match status" value="1"/>
</dbReference>
<feature type="transmembrane region" description="Helical" evidence="8">
    <location>
        <begin position="281"/>
        <end position="301"/>
    </location>
</feature>
<dbReference type="EMBL" id="JYIJ01000011">
    <property type="protein sequence ID" value="KWX05485.1"/>
    <property type="molecule type" value="Genomic_DNA"/>
</dbReference>
<dbReference type="PROSITE" id="PS50928">
    <property type="entry name" value="ABC_TM1"/>
    <property type="match status" value="1"/>
</dbReference>
<organism evidence="12 13">
    <name type="scientific">Carbonactinospora thermoautotrophica</name>
    <dbReference type="NCBI Taxonomy" id="1469144"/>
    <lineage>
        <taxon>Bacteria</taxon>
        <taxon>Bacillati</taxon>
        <taxon>Actinomycetota</taxon>
        <taxon>Actinomycetes</taxon>
        <taxon>Kitasatosporales</taxon>
        <taxon>Carbonactinosporaceae</taxon>
        <taxon>Carbonactinospora</taxon>
    </lineage>
</organism>
<evidence type="ECO:0000259" key="10">
    <source>
        <dbReference type="PROSITE" id="PS50928"/>
    </source>
</evidence>
<feature type="domain" description="ABC transmembrane type-1" evidence="10">
    <location>
        <begin position="86"/>
        <end position="300"/>
    </location>
</feature>
<keyword evidence="5 8" id="KW-0812">Transmembrane</keyword>
<dbReference type="CDD" id="cd06261">
    <property type="entry name" value="TM_PBP2"/>
    <property type="match status" value="1"/>
</dbReference>
<evidence type="ECO:0000313" key="11">
    <source>
        <dbReference type="EMBL" id="KWX05485.1"/>
    </source>
</evidence>
<reference evidence="12 14" key="1">
    <citation type="submission" date="2015-02" db="EMBL/GenBank/DDBJ databases">
        <title>Physiological reanalysis, assessment of diazotrophy, and genome sequences of multiple isolates of Streptomyces thermoautotrophicus.</title>
        <authorList>
            <person name="MacKellar D.C."/>
            <person name="Lieber L."/>
            <person name="Norman J."/>
            <person name="Bolger A."/>
            <person name="Tobin C."/>
            <person name="Murray J.W."/>
            <person name="Prell J."/>
        </authorList>
    </citation>
    <scope>NUCLEOTIDE SEQUENCE [LARGE SCALE GENOMIC DNA]</scope>
    <source>
        <strain evidence="12 14">UBT1</strain>
    </source>
</reference>
<evidence type="ECO:0000256" key="8">
    <source>
        <dbReference type="RuleBase" id="RU363032"/>
    </source>
</evidence>
<comment type="subcellular location">
    <subcellularLocation>
        <location evidence="1 8">Cell membrane</location>
        <topology evidence="1 8">Multi-pass membrane protein</topology>
    </subcellularLocation>
</comment>
<evidence type="ECO:0000256" key="4">
    <source>
        <dbReference type="ARBA" id="ARBA00022475"/>
    </source>
</evidence>
<dbReference type="GO" id="GO:0055085">
    <property type="term" value="P:transmembrane transport"/>
    <property type="evidence" value="ECO:0007669"/>
    <property type="project" value="InterPro"/>
</dbReference>
<dbReference type="PANTHER" id="PTHR42929:SF1">
    <property type="entry name" value="INNER MEMBRANE ABC TRANSPORTER PERMEASE PROTEIN YDCU-RELATED"/>
    <property type="match status" value="1"/>
</dbReference>
<feature type="region of interest" description="Disordered" evidence="9">
    <location>
        <begin position="1"/>
        <end position="23"/>
    </location>
</feature>
<feature type="transmembrane region" description="Helical" evidence="8">
    <location>
        <begin position="180"/>
        <end position="200"/>
    </location>
</feature>